<evidence type="ECO:0000313" key="4">
    <source>
        <dbReference type="Proteomes" id="UP001642464"/>
    </source>
</evidence>
<keyword evidence="4" id="KW-1185">Reference proteome</keyword>
<feature type="region of interest" description="Disordered" evidence="1">
    <location>
        <begin position="734"/>
        <end position="815"/>
    </location>
</feature>
<sequence length="836" mass="93845">MEQWEKEASLVQKTTQDATPKAVHQDLCEESRQLVYFFKSMLANGTFASISNSLWQKAANGILPCKPAAIPPLELHDALTTAEAVGEDELRSQLLFQVVEAHPESKVTVKLRQQQKHSGLIHVSYFPHGQWVGVKKVQISMPTLQHRILDVSCWTDLESFQEFCSTTTVWDCQCSQLVVRMEPLMSATALPLCLPDFLCDEDPLEKLLDDGALALHDEGEKETVFETGDRPVSIPEQRTIQSLFSKKAFSRASGVSPWDLDYFNTQALDTLTESGLIFKESDLFGDTCVWLTDACKLSPGLELTNPRPILLSGSPIAGNGRLSGKVQIFLSLLQDGWELADPGSELSWFRKDHAKVLVFNIWRRPEAYFRALSLSDLLFEREGNLKKIHHHGPATYYTDMMKAGNLAPFAKMTEQNIFDYNSKRNKSTNVESKPRAIAHAEPLVIPEEDLQVEPVACKEPQYADAHVLYDRYTHQSGQLRCFIQCTWHKNCRKYTFVRNHSSKKEAAAWLFAWNAAGKSHKDAELHKTAAPSAQAVKNFLRAQEVPLKAAPATKEDSLSSSSSEDSEPTKDSEKTLILGEEENPGDKDKDERPLREAEPAPHNKPPSERKREREHRHRSARRDRDRRRRRGRSESERKKASKQKSHRKRESEHSKASKPRKSKAELKSRSRTPLERLRRMQRHLPERESESPAPGKEVKLTASRPESKQASSAPGAPLTCPICWKVMRTDSEYSLSQHIWQSHPDSEEAAVRSQQHLALRATRGKSQSSSASAKARSHAKPSLPGSEVQLSANASADKSEVGTSSEAAGSLAHSSRRELAASLLDSIKMILEDGRD</sequence>
<dbReference type="EMBL" id="CAXAMM010026825">
    <property type="protein sequence ID" value="CAK9059707.1"/>
    <property type="molecule type" value="Genomic_DNA"/>
</dbReference>
<feature type="compositionally biased region" description="Basic and acidic residues" evidence="1">
    <location>
        <begin position="662"/>
        <end position="690"/>
    </location>
</feature>
<protein>
    <submittedName>
        <fullName evidence="2">Uncharacterized protein</fullName>
    </submittedName>
</protein>
<evidence type="ECO:0000256" key="1">
    <source>
        <dbReference type="SAM" id="MobiDB-lite"/>
    </source>
</evidence>
<organism evidence="2 4">
    <name type="scientific">Durusdinium trenchii</name>
    <dbReference type="NCBI Taxonomy" id="1381693"/>
    <lineage>
        <taxon>Eukaryota</taxon>
        <taxon>Sar</taxon>
        <taxon>Alveolata</taxon>
        <taxon>Dinophyceae</taxon>
        <taxon>Suessiales</taxon>
        <taxon>Symbiodiniaceae</taxon>
        <taxon>Durusdinium</taxon>
    </lineage>
</organism>
<proteinExistence type="predicted"/>
<accession>A0ABP0N9G7</accession>
<feature type="compositionally biased region" description="Basic residues" evidence="1">
    <location>
        <begin position="639"/>
        <end position="648"/>
    </location>
</feature>
<reference evidence="2 4" key="1">
    <citation type="submission" date="2024-02" db="EMBL/GenBank/DDBJ databases">
        <authorList>
            <person name="Chen Y."/>
            <person name="Shah S."/>
            <person name="Dougan E. K."/>
            <person name="Thang M."/>
            <person name="Chan C."/>
        </authorList>
    </citation>
    <scope>NUCLEOTIDE SEQUENCE [LARGE SCALE GENOMIC DNA]</scope>
</reference>
<feature type="compositionally biased region" description="Basic and acidic residues" evidence="1">
    <location>
        <begin position="584"/>
        <end position="611"/>
    </location>
</feature>
<feature type="compositionally biased region" description="Basic residues" evidence="1">
    <location>
        <begin position="612"/>
        <end position="631"/>
    </location>
</feature>
<name>A0ABP0N9G7_9DINO</name>
<feature type="region of interest" description="Disordered" evidence="1">
    <location>
        <begin position="548"/>
        <end position="719"/>
    </location>
</feature>
<feature type="compositionally biased region" description="Polar residues" evidence="1">
    <location>
        <begin position="788"/>
        <end position="807"/>
    </location>
</feature>
<comment type="caution">
    <text evidence="2">The sequence shown here is derived from an EMBL/GenBank/DDBJ whole genome shotgun (WGS) entry which is preliminary data.</text>
</comment>
<dbReference type="EMBL" id="CAXAMM010026836">
    <property type="protein sequence ID" value="CAK9059729.1"/>
    <property type="molecule type" value="Genomic_DNA"/>
</dbReference>
<dbReference type="Proteomes" id="UP001642464">
    <property type="component" value="Unassembled WGS sequence"/>
</dbReference>
<feature type="region of interest" description="Disordered" evidence="1">
    <location>
        <begin position="1"/>
        <end position="22"/>
    </location>
</feature>
<gene>
    <name evidence="2" type="ORF">SCF082_LOCUS31582</name>
    <name evidence="3" type="ORF">SCF082_LOCUS31590</name>
</gene>
<evidence type="ECO:0000313" key="2">
    <source>
        <dbReference type="EMBL" id="CAK9059707.1"/>
    </source>
</evidence>
<feature type="compositionally biased region" description="Low complexity" evidence="1">
    <location>
        <begin position="765"/>
        <end position="774"/>
    </location>
</feature>
<evidence type="ECO:0000313" key="3">
    <source>
        <dbReference type="EMBL" id="CAK9059729.1"/>
    </source>
</evidence>